<evidence type="ECO:0000256" key="1">
    <source>
        <dbReference type="SAM" id="MobiDB-lite"/>
    </source>
</evidence>
<name>A0A8J5M212_9STRA</name>
<dbReference type="EMBL" id="JAENGY010000600">
    <property type="protein sequence ID" value="KAG6959708.1"/>
    <property type="molecule type" value="Genomic_DNA"/>
</dbReference>
<accession>A0A8J5M212</accession>
<comment type="caution">
    <text evidence="2">The sequence shown here is derived from an EMBL/GenBank/DDBJ whole genome shotgun (WGS) entry which is preliminary data.</text>
</comment>
<evidence type="ECO:0000313" key="2">
    <source>
        <dbReference type="EMBL" id="KAG6959708.1"/>
    </source>
</evidence>
<protein>
    <submittedName>
        <fullName evidence="2">Uncharacterized protein</fullName>
    </submittedName>
</protein>
<feature type="compositionally biased region" description="Polar residues" evidence="1">
    <location>
        <begin position="1"/>
        <end position="13"/>
    </location>
</feature>
<keyword evidence="3" id="KW-1185">Reference proteome</keyword>
<sequence>MSSFTYRSVSATSPGGHGRGRRSGGYALRVSRPLQLPASLQDSERGAEMSMENQEQLAVIQSSRLTSMQSTPRRVVQALTRSVQSRRGRPQYRDAFSLSRLTEERTLVQASQNVNDEHGERGLIPVIDEEARAYGAEQLRRWSSLPGEVIPPVDVVHDE</sequence>
<reference evidence="2" key="1">
    <citation type="submission" date="2021-01" db="EMBL/GenBank/DDBJ databases">
        <title>Phytophthora aleatoria, a newly-described species from Pinus radiata is distinct from Phytophthora cactorum isolates based on comparative genomics.</title>
        <authorList>
            <person name="Mcdougal R."/>
            <person name="Panda P."/>
            <person name="Williams N."/>
            <person name="Studholme D.J."/>
        </authorList>
    </citation>
    <scope>NUCLEOTIDE SEQUENCE</scope>
    <source>
        <strain evidence="2">NZFS 4037</strain>
    </source>
</reference>
<proteinExistence type="predicted"/>
<evidence type="ECO:0000313" key="3">
    <source>
        <dbReference type="Proteomes" id="UP000709295"/>
    </source>
</evidence>
<dbReference type="AlphaFoldDB" id="A0A8J5M212"/>
<organism evidence="2 3">
    <name type="scientific">Phytophthora aleatoria</name>
    <dbReference type="NCBI Taxonomy" id="2496075"/>
    <lineage>
        <taxon>Eukaryota</taxon>
        <taxon>Sar</taxon>
        <taxon>Stramenopiles</taxon>
        <taxon>Oomycota</taxon>
        <taxon>Peronosporomycetes</taxon>
        <taxon>Peronosporales</taxon>
        <taxon>Peronosporaceae</taxon>
        <taxon>Phytophthora</taxon>
    </lineage>
</organism>
<feature type="region of interest" description="Disordered" evidence="1">
    <location>
        <begin position="1"/>
        <end position="53"/>
    </location>
</feature>
<gene>
    <name evidence="2" type="ORF">JG688_00009960</name>
</gene>
<dbReference type="Proteomes" id="UP000709295">
    <property type="component" value="Unassembled WGS sequence"/>
</dbReference>